<reference evidence="1" key="1">
    <citation type="submission" date="2015-11" db="EMBL/GenBank/DDBJ databases">
        <authorList>
            <person name="Zhang Y."/>
            <person name="Guo Z."/>
        </authorList>
    </citation>
    <scope>NUCLEOTIDE SEQUENCE</scope>
    <source>
        <strain evidence="1">BN30871</strain>
    </source>
</reference>
<dbReference type="AlphaFoldDB" id="A0A0S4XPW6"/>
<dbReference type="SUPFAM" id="SSF50118">
    <property type="entry name" value="Cell growth inhibitor/plasmid maintenance toxic component"/>
    <property type="match status" value="1"/>
</dbReference>
<name>A0A0S4XPW6_9BACT</name>
<organism evidence="1">
    <name type="scientific">Sulfurovum sp. enrichment culture clone C5</name>
    <dbReference type="NCBI Taxonomy" id="497650"/>
    <lineage>
        <taxon>Bacteria</taxon>
        <taxon>Pseudomonadati</taxon>
        <taxon>Campylobacterota</taxon>
        <taxon>Epsilonproteobacteria</taxon>
        <taxon>Campylobacterales</taxon>
        <taxon>Sulfurovaceae</taxon>
        <taxon>Sulfurovum</taxon>
        <taxon>environmental samples</taxon>
    </lineage>
</organism>
<sequence>MHFGIPLSTQIKEGSFFFSFDLNLQNSNALLVQGRTYDSKRLENKIGKISQEDFIKLKIKFRELLNL</sequence>
<evidence type="ECO:0000313" key="1">
    <source>
        <dbReference type="EMBL" id="CUV65996.1"/>
    </source>
</evidence>
<proteinExistence type="predicted"/>
<accession>A0A0S4XPW6</accession>
<dbReference type="EMBL" id="FAXN01000057">
    <property type="protein sequence ID" value="CUV65996.1"/>
    <property type="molecule type" value="Genomic_DNA"/>
</dbReference>
<gene>
    <name evidence="1" type="ORF">BN3087_550012</name>
</gene>
<dbReference type="Gene3D" id="2.30.30.110">
    <property type="match status" value="1"/>
</dbReference>
<dbReference type="InterPro" id="IPR011067">
    <property type="entry name" value="Plasmid_toxin/cell-grow_inhib"/>
</dbReference>
<protein>
    <submittedName>
        <fullName evidence="1">Uncharacterized protein</fullName>
    </submittedName>
</protein>